<name>A0A1C3NV01_9ACTN</name>
<keyword evidence="4 10" id="KW-0328">Glycosyltransferase</keyword>
<dbReference type="EC" id="2.4.1.-" evidence="10"/>
<accession>A0A1C3NV01</accession>
<evidence type="ECO:0000256" key="2">
    <source>
        <dbReference type="ARBA" id="ARBA00004922"/>
    </source>
</evidence>
<feature type="transmembrane region" description="Helical" evidence="10">
    <location>
        <begin position="432"/>
        <end position="449"/>
    </location>
</feature>
<comment type="function">
    <text evidence="10">Protein O-mannosyltransferase that catalyzes the transfer of a single mannose residue from a polyprenol phospho-mannosyl lipidic donor to the hydroxyl group of selected serine and threonine residues in acceptor proteins.</text>
</comment>
<feature type="transmembrane region" description="Helical" evidence="10">
    <location>
        <begin position="455"/>
        <end position="477"/>
    </location>
</feature>
<evidence type="ECO:0000256" key="1">
    <source>
        <dbReference type="ARBA" id="ARBA00004127"/>
    </source>
</evidence>
<feature type="transmembrane region" description="Helical" evidence="10">
    <location>
        <begin position="489"/>
        <end position="510"/>
    </location>
</feature>
<evidence type="ECO:0000256" key="4">
    <source>
        <dbReference type="ARBA" id="ARBA00022676"/>
    </source>
</evidence>
<keyword evidence="5 10" id="KW-0808">Transferase</keyword>
<dbReference type="PANTHER" id="PTHR10050">
    <property type="entry name" value="DOLICHYL-PHOSPHATE-MANNOSE--PROTEIN MANNOSYLTRANSFERASE"/>
    <property type="match status" value="1"/>
</dbReference>
<dbReference type="GO" id="GO:0004169">
    <property type="term" value="F:dolichyl-phosphate-mannose-protein mannosyltransferase activity"/>
    <property type="evidence" value="ECO:0007669"/>
    <property type="project" value="UniProtKB-UniRule"/>
</dbReference>
<gene>
    <name evidence="14" type="ORF">FDG2_1074</name>
</gene>
<evidence type="ECO:0000256" key="8">
    <source>
        <dbReference type="ARBA" id="ARBA00023136"/>
    </source>
</evidence>
<evidence type="ECO:0000313" key="15">
    <source>
        <dbReference type="Proteomes" id="UP000199013"/>
    </source>
</evidence>
<feature type="domain" description="Protein O-mannosyl-transferase C-terminal four TM" evidence="13">
    <location>
        <begin position="341"/>
        <end position="532"/>
    </location>
</feature>
<organism evidence="14 15">
    <name type="scientific">Candidatus Protofrankia californiensis</name>
    <dbReference type="NCBI Taxonomy" id="1839754"/>
    <lineage>
        <taxon>Bacteria</taxon>
        <taxon>Bacillati</taxon>
        <taxon>Actinomycetota</taxon>
        <taxon>Actinomycetes</taxon>
        <taxon>Frankiales</taxon>
        <taxon>Frankiaceae</taxon>
        <taxon>Protofrankia</taxon>
    </lineage>
</organism>
<dbReference type="Proteomes" id="UP000199013">
    <property type="component" value="Unassembled WGS sequence"/>
</dbReference>
<evidence type="ECO:0000256" key="6">
    <source>
        <dbReference type="ARBA" id="ARBA00022692"/>
    </source>
</evidence>
<keyword evidence="7 10" id="KW-1133">Transmembrane helix</keyword>
<comment type="subcellular location">
    <subcellularLocation>
        <location evidence="10">Cell membrane</location>
    </subcellularLocation>
    <subcellularLocation>
        <location evidence="1">Endomembrane system</location>
        <topology evidence="1">Multi-pass membrane protein</topology>
    </subcellularLocation>
</comment>
<comment type="pathway">
    <text evidence="2 10">Protein modification; protein glycosylation.</text>
</comment>
<reference evidence="15" key="1">
    <citation type="submission" date="2016-02" db="EMBL/GenBank/DDBJ databases">
        <authorList>
            <person name="Wibberg D."/>
        </authorList>
    </citation>
    <scope>NUCLEOTIDE SEQUENCE [LARGE SCALE GENOMIC DNA]</scope>
</reference>
<protein>
    <recommendedName>
        <fullName evidence="9 10">Polyprenol-phosphate-mannose--protein mannosyltransferase</fullName>
        <ecNumber evidence="10">2.4.1.-</ecNumber>
    </recommendedName>
</protein>
<evidence type="ECO:0000256" key="3">
    <source>
        <dbReference type="ARBA" id="ARBA00007222"/>
    </source>
</evidence>
<keyword evidence="15" id="KW-1185">Reference proteome</keyword>
<keyword evidence="10" id="KW-1003">Cell membrane</keyword>
<proteinExistence type="inferred from homology"/>
<evidence type="ECO:0000256" key="7">
    <source>
        <dbReference type="ARBA" id="ARBA00022989"/>
    </source>
</evidence>
<evidence type="ECO:0000313" key="14">
    <source>
        <dbReference type="EMBL" id="SBW19225.1"/>
    </source>
</evidence>
<feature type="transmembrane region" description="Helical" evidence="10">
    <location>
        <begin position="138"/>
        <end position="157"/>
    </location>
</feature>
<dbReference type="Pfam" id="PF16192">
    <property type="entry name" value="PMT_4TMC"/>
    <property type="match status" value="1"/>
</dbReference>
<dbReference type="EMBL" id="FLUV01000448">
    <property type="protein sequence ID" value="SBW19225.1"/>
    <property type="molecule type" value="Genomic_DNA"/>
</dbReference>
<dbReference type="GO" id="GO:0012505">
    <property type="term" value="C:endomembrane system"/>
    <property type="evidence" value="ECO:0007669"/>
    <property type="project" value="UniProtKB-SubCell"/>
</dbReference>
<dbReference type="InterPro" id="IPR027005">
    <property type="entry name" value="PMT-like"/>
</dbReference>
<dbReference type="GO" id="GO:0005886">
    <property type="term" value="C:plasma membrane"/>
    <property type="evidence" value="ECO:0007669"/>
    <property type="project" value="UniProtKB-SubCell"/>
</dbReference>
<evidence type="ECO:0000256" key="10">
    <source>
        <dbReference type="RuleBase" id="RU367007"/>
    </source>
</evidence>
<keyword evidence="8 10" id="KW-0472">Membrane</keyword>
<feature type="transmembrane region" description="Helical" evidence="10">
    <location>
        <begin position="408"/>
        <end position="425"/>
    </location>
</feature>
<feature type="transmembrane region" description="Helical" evidence="10">
    <location>
        <begin position="262"/>
        <end position="280"/>
    </location>
</feature>
<dbReference type="AlphaFoldDB" id="A0A1C3NV01"/>
<evidence type="ECO:0000259" key="13">
    <source>
        <dbReference type="Pfam" id="PF16192"/>
    </source>
</evidence>
<comment type="similarity">
    <text evidence="3 10">Belongs to the glycosyltransferase 39 family.</text>
</comment>
<evidence type="ECO:0000256" key="11">
    <source>
        <dbReference type="SAM" id="MobiDB-lite"/>
    </source>
</evidence>
<sequence length="533" mass="58222">MAVTATYPTVDSGKPRATAVTESDGGGPPLRDRLVPPMPTDRIAGWLASLAIAAVAGVLRFWQLTEPRGIYFDEVYYTHDAYGLLTHGYELTDIKSGCNGAGFVVHPPLGKWLMAASEWIFGYTDCADVRHGNPELGWRFASAVAGTLAVLVLARIARRMFRSTLLGCFAGLLLAFDGLEFVQSRIGILDIFLMTGLVLALACLVLDRDHGRARLASRLADTGDAPEGRTRGARFGARLGARPWRLACGLCLGAAMGVKWSAVYTLVGFAALAIAWDAGARRTAGVRRPVLAAVRRDGPQWFASFGALPIIVFFATWTGWFVTDGGYNRHRFGNGTWAALHGWWDYQQQIFRFHEHLDASHPYASKPLSWLVLARPVAYFYSTPKAGEAGCATQAGCSREILAIGNPAIWWVGTLALVGVLALWVSRRDWRAALVLVGFATSFLPWLAFPSRTMFLFYALPLLPFLVLGLTALAGVAMGSRTASDVRRLVGSLTVGIYAIIVVLLFVYFYPIMAAQVIPASAWRVRMWFPGWI</sequence>
<feature type="domain" description="ArnT-like N-terminal" evidence="12">
    <location>
        <begin position="54"/>
        <end position="206"/>
    </location>
</feature>
<evidence type="ECO:0000256" key="9">
    <source>
        <dbReference type="ARBA" id="ARBA00093617"/>
    </source>
</evidence>
<keyword evidence="6 10" id="KW-0812">Transmembrane</keyword>
<evidence type="ECO:0000259" key="12">
    <source>
        <dbReference type="Pfam" id="PF02366"/>
    </source>
</evidence>
<evidence type="ECO:0000256" key="5">
    <source>
        <dbReference type="ARBA" id="ARBA00022679"/>
    </source>
</evidence>
<dbReference type="UniPathway" id="UPA00378"/>
<feature type="region of interest" description="Disordered" evidence="11">
    <location>
        <begin position="1"/>
        <end position="29"/>
    </location>
</feature>
<feature type="transmembrane region" description="Helical" evidence="10">
    <location>
        <begin position="43"/>
        <end position="62"/>
    </location>
</feature>
<feature type="transmembrane region" description="Helical" evidence="10">
    <location>
        <begin position="164"/>
        <end position="182"/>
    </location>
</feature>
<dbReference type="Pfam" id="PF02366">
    <property type="entry name" value="PMT"/>
    <property type="match status" value="1"/>
</dbReference>
<dbReference type="PANTHER" id="PTHR10050:SF46">
    <property type="entry name" value="PROTEIN O-MANNOSYL-TRANSFERASE 2"/>
    <property type="match status" value="1"/>
</dbReference>
<feature type="transmembrane region" description="Helical" evidence="10">
    <location>
        <begin position="188"/>
        <end position="206"/>
    </location>
</feature>
<dbReference type="InterPro" id="IPR032421">
    <property type="entry name" value="PMT_4TMC"/>
</dbReference>
<feature type="transmembrane region" description="Helical" evidence="10">
    <location>
        <begin position="239"/>
        <end position="256"/>
    </location>
</feature>
<feature type="transmembrane region" description="Helical" evidence="10">
    <location>
        <begin position="301"/>
        <end position="322"/>
    </location>
</feature>
<dbReference type="InterPro" id="IPR003342">
    <property type="entry name" value="ArnT-like_N"/>
</dbReference>